<evidence type="ECO:0000256" key="4">
    <source>
        <dbReference type="ARBA" id="ARBA00023136"/>
    </source>
</evidence>
<dbReference type="InterPro" id="IPR007667">
    <property type="entry name" value="Hypoxia_induced_domain"/>
</dbReference>
<evidence type="ECO:0000256" key="5">
    <source>
        <dbReference type="SAM" id="Phobius"/>
    </source>
</evidence>
<dbReference type="GO" id="GO:0033617">
    <property type="term" value="P:mitochondrial respiratory chain complex IV assembly"/>
    <property type="evidence" value="ECO:0007669"/>
    <property type="project" value="TreeGrafter"/>
</dbReference>
<reference evidence="7 8" key="1">
    <citation type="submission" date="2024-01" db="EMBL/GenBank/DDBJ databases">
        <title>The complete chloroplast genome sequence of Lithospermum erythrorhizon: insights into the phylogenetic relationship among Boraginaceae species and the maternal lineages of purple gromwells.</title>
        <authorList>
            <person name="Okada T."/>
            <person name="Watanabe K."/>
        </authorList>
    </citation>
    <scope>NUCLEOTIDE SEQUENCE [LARGE SCALE GENOMIC DNA]</scope>
</reference>
<dbReference type="Proteomes" id="UP001454036">
    <property type="component" value="Unassembled WGS sequence"/>
</dbReference>
<evidence type="ECO:0000259" key="6">
    <source>
        <dbReference type="PROSITE" id="PS51503"/>
    </source>
</evidence>
<keyword evidence="3 5" id="KW-1133">Transmembrane helix</keyword>
<dbReference type="AlphaFoldDB" id="A0AAV3PCS6"/>
<dbReference type="Gene3D" id="6.10.140.1320">
    <property type="match status" value="1"/>
</dbReference>
<evidence type="ECO:0000256" key="1">
    <source>
        <dbReference type="ARBA" id="ARBA00004173"/>
    </source>
</evidence>
<gene>
    <name evidence="7" type="ORF">LIER_36936</name>
</gene>
<comment type="subcellular location">
    <subcellularLocation>
        <location evidence="1">Mitochondrion</location>
    </subcellularLocation>
</comment>
<dbReference type="PANTHER" id="PTHR28018:SF3">
    <property type="entry name" value="RESPIRATORY SUPERCOMPLEX FACTOR 2, MITOCHONDRIAL"/>
    <property type="match status" value="1"/>
</dbReference>
<accession>A0AAV3PCS6</accession>
<evidence type="ECO:0000313" key="7">
    <source>
        <dbReference type="EMBL" id="GAA0149439.1"/>
    </source>
</evidence>
<dbReference type="InterPro" id="IPR040153">
    <property type="entry name" value="Rcf2"/>
</dbReference>
<dbReference type="PANTHER" id="PTHR28018">
    <property type="entry name" value="RESPIRATORY SUPERCOMPLEX FACTOR 2, MITOCHONDRIAL"/>
    <property type="match status" value="1"/>
</dbReference>
<keyword evidence="4 5" id="KW-0472">Membrane</keyword>
<dbReference type="PROSITE" id="PS51503">
    <property type="entry name" value="HIG1"/>
    <property type="match status" value="1"/>
</dbReference>
<feature type="transmembrane region" description="Helical" evidence="5">
    <location>
        <begin position="48"/>
        <end position="67"/>
    </location>
</feature>
<dbReference type="GO" id="GO:0005739">
    <property type="term" value="C:mitochondrion"/>
    <property type="evidence" value="ECO:0007669"/>
    <property type="project" value="UniProtKB-SubCell"/>
</dbReference>
<evidence type="ECO:0000313" key="8">
    <source>
        <dbReference type="Proteomes" id="UP001454036"/>
    </source>
</evidence>
<keyword evidence="2 5" id="KW-0812">Transmembrane</keyword>
<protein>
    <recommendedName>
        <fullName evidence="6">HIG1 domain-containing protein</fullName>
    </recommendedName>
</protein>
<dbReference type="Pfam" id="PF04588">
    <property type="entry name" value="HIG_1_N"/>
    <property type="match status" value="1"/>
</dbReference>
<evidence type="ECO:0000256" key="2">
    <source>
        <dbReference type="ARBA" id="ARBA00022692"/>
    </source>
</evidence>
<dbReference type="EMBL" id="BAABME010017266">
    <property type="protein sequence ID" value="GAA0149439.1"/>
    <property type="molecule type" value="Genomic_DNA"/>
</dbReference>
<evidence type="ECO:0000256" key="3">
    <source>
        <dbReference type="ARBA" id="ARBA00022989"/>
    </source>
</evidence>
<comment type="caution">
    <text evidence="7">The sequence shown here is derived from an EMBL/GenBank/DDBJ whole genome shotgun (WGS) entry which is preliminary data.</text>
</comment>
<proteinExistence type="predicted"/>
<organism evidence="7 8">
    <name type="scientific">Lithospermum erythrorhizon</name>
    <name type="common">Purple gromwell</name>
    <name type="synonym">Lithospermum officinale var. erythrorhizon</name>
    <dbReference type="NCBI Taxonomy" id="34254"/>
    <lineage>
        <taxon>Eukaryota</taxon>
        <taxon>Viridiplantae</taxon>
        <taxon>Streptophyta</taxon>
        <taxon>Embryophyta</taxon>
        <taxon>Tracheophyta</taxon>
        <taxon>Spermatophyta</taxon>
        <taxon>Magnoliopsida</taxon>
        <taxon>eudicotyledons</taxon>
        <taxon>Gunneridae</taxon>
        <taxon>Pentapetalae</taxon>
        <taxon>asterids</taxon>
        <taxon>lamiids</taxon>
        <taxon>Boraginales</taxon>
        <taxon>Boraginaceae</taxon>
        <taxon>Boraginoideae</taxon>
        <taxon>Lithospermeae</taxon>
        <taxon>Lithospermum</taxon>
    </lineage>
</organism>
<name>A0AAV3PCS6_LITER</name>
<sequence>MDAVQSWVAENKLTSIGSLWASAVGASLVYSHAKTTFKPSIRLIHARIYAQAATLAVLSGVAVYHYCENRASKPKSPE</sequence>
<keyword evidence="8" id="KW-1185">Reference proteome</keyword>
<feature type="domain" description="HIG1" evidence="6">
    <location>
        <begin position="1"/>
        <end position="76"/>
    </location>
</feature>